<feature type="region of interest" description="Disordered" evidence="1">
    <location>
        <begin position="1"/>
        <end position="24"/>
    </location>
</feature>
<name>A0A371D4M4_9APHY</name>
<organism evidence="2 3">
    <name type="scientific">Lentinus brumalis</name>
    <dbReference type="NCBI Taxonomy" id="2498619"/>
    <lineage>
        <taxon>Eukaryota</taxon>
        <taxon>Fungi</taxon>
        <taxon>Dikarya</taxon>
        <taxon>Basidiomycota</taxon>
        <taxon>Agaricomycotina</taxon>
        <taxon>Agaricomycetes</taxon>
        <taxon>Polyporales</taxon>
        <taxon>Polyporaceae</taxon>
        <taxon>Lentinus</taxon>
    </lineage>
</organism>
<dbReference type="Proteomes" id="UP000256964">
    <property type="component" value="Unassembled WGS sequence"/>
</dbReference>
<gene>
    <name evidence="2" type="ORF">OH76DRAFT_767606</name>
</gene>
<dbReference type="EMBL" id="KZ857418">
    <property type="protein sequence ID" value="RDX47496.1"/>
    <property type="molecule type" value="Genomic_DNA"/>
</dbReference>
<evidence type="ECO:0000313" key="3">
    <source>
        <dbReference type="Proteomes" id="UP000256964"/>
    </source>
</evidence>
<dbReference type="AlphaFoldDB" id="A0A371D4M4"/>
<evidence type="ECO:0000313" key="2">
    <source>
        <dbReference type="EMBL" id="RDX47496.1"/>
    </source>
</evidence>
<sequence length="94" mass="9945">MSNRNVCGELARPQNDEEHTAAGSKCGCPATQPLRFGCALWHLATPSHPTTAPEASFLASVYLREQEHVGLTAACSANGALKPPRGYSPSPISR</sequence>
<reference evidence="2 3" key="1">
    <citation type="journal article" date="2018" name="Biotechnol. Biofuels">
        <title>Integrative visual omics of the white-rot fungus Polyporus brumalis exposes the biotechnological potential of its oxidative enzymes for delignifying raw plant biomass.</title>
        <authorList>
            <person name="Miyauchi S."/>
            <person name="Rancon A."/>
            <person name="Drula E."/>
            <person name="Hage H."/>
            <person name="Chaduli D."/>
            <person name="Favel A."/>
            <person name="Grisel S."/>
            <person name="Henrissat B."/>
            <person name="Herpoel-Gimbert I."/>
            <person name="Ruiz-Duenas F.J."/>
            <person name="Chevret D."/>
            <person name="Hainaut M."/>
            <person name="Lin J."/>
            <person name="Wang M."/>
            <person name="Pangilinan J."/>
            <person name="Lipzen A."/>
            <person name="Lesage-Meessen L."/>
            <person name="Navarro D."/>
            <person name="Riley R."/>
            <person name="Grigoriev I.V."/>
            <person name="Zhou S."/>
            <person name="Raouche S."/>
            <person name="Rosso M.N."/>
        </authorList>
    </citation>
    <scope>NUCLEOTIDE SEQUENCE [LARGE SCALE GENOMIC DNA]</scope>
    <source>
        <strain evidence="2 3">BRFM 1820</strain>
    </source>
</reference>
<evidence type="ECO:0000256" key="1">
    <source>
        <dbReference type="SAM" id="MobiDB-lite"/>
    </source>
</evidence>
<proteinExistence type="predicted"/>
<accession>A0A371D4M4</accession>
<protein>
    <submittedName>
        <fullName evidence="2">Uncharacterized protein</fullName>
    </submittedName>
</protein>
<keyword evidence="3" id="KW-1185">Reference proteome</keyword>